<keyword evidence="3" id="KW-1185">Reference proteome</keyword>
<feature type="compositionally biased region" description="Basic and acidic residues" evidence="1">
    <location>
        <begin position="12"/>
        <end position="23"/>
    </location>
</feature>
<feature type="region of interest" description="Disordered" evidence="1">
    <location>
        <begin position="1"/>
        <end position="23"/>
    </location>
</feature>
<protein>
    <submittedName>
        <fullName evidence="2">Uncharacterized protein</fullName>
    </submittedName>
</protein>
<sequence length="64" mass="7054">MALITAARHMSRKSDVTHGMPADENREEIGQDLFIRGAKSYLLPIILLVFASTAQRADALSLLE</sequence>
<dbReference type="Proteomes" id="UP001233264">
    <property type="component" value="Plasmid pSkuCCBAU71714a"/>
</dbReference>
<dbReference type="EMBL" id="CP120366">
    <property type="protein sequence ID" value="WHS96002.1"/>
    <property type="molecule type" value="Genomic_DNA"/>
</dbReference>
<keyword evidence="2" id="KW-0614">Plasmid</keyword>
<evidence type="ECO:0000256" key="1">
    <source>
        <dbReference type="SAM" id="MobiDB-lite"/>
    </source>
</evidence>
<proteinExistence type="predicted"/>
<geneLocation type="plasmid" evidence="2 3">
    <name>pSkuCCBAU71714a</name>
</geneLocation>
<reference evidence="2 3" key="1">
    <citation type="submission" date="2023-03" db="EMBL/GenBank/DDBJ databases">
        <authorList>
            <person name="Menendez E."/>
            <person name="Kaur S."/>
            <person name="Flores-Felix J.D."/>
            <person name="diCenzo G.C."/>
            <person name="Peix A."/>
            <person name="Velazquez E."/>
        </authorList>
    </citation>
    <scope>NUCLEOTIDE SEQUENCE [LARGE SCALE GENOMIC DNA]</scope>
    <source>
        <strain evidence="2 3">CCBAU 71714</strain>
        <plasmid evidence="2 3">pSkuCCBAU71714a</plasmid>
    </source>
</reference>
<gene>
    <name evidence="2" type="ORF">PZL22_006219</name>
</gene>
<accession>A0ABY8TDY6</accession>
<evidence type="ECO:0000313" key="2">
    <source>
        <dbReference type="EMBL" id="WHS96002.1"/>
    </source>
</evidence>
<name>A0ABY8TDY6_9HYPH</name>
<evidence type="ECO:0000313" key="3">
    <source>
        <dbReference type="Proteomes" id="UP001233264"/>
    </source>
</evidence>
<organism evidence="2 3">
    <name type="scientific">Sinorhizobium kummerowiae</name>
    <dbReference type="NCBI Taxonomy" id="158892"/>
    <lineage>
        <taxon>Bacteria</taxon>
        <taxon>Pseudomonadati</taxon>
        <taxon>Pseudomonadota</taxon>
        <taxon>Alphaproteobacteria</taxon>
        <taxon>Hyphomicrobiales</taxon>
        <taxon>Rhizobiaceae</taxon>
        <taxon>Sinorhizobium/Ensifer group</taxon>
        <taxon>Sinorhizobium</taxon>
    </lineage>
</organism>
<dbReference type="RefSeq" id="WP_127622993.1">
    <property type="nucleotide sequence ID" value="NZ_CP120366.1"/>
</dbReference>